<comment type="caution">
    <text evidence="2">The sequence shown here is derived from an EMBL/GenBank/DDBJ whole genome shotgun (WGS) entry which is preliminary data.</text>
</comment>
<evidence type="ECO:0000313" key="2">
    <source>
        <dbReference type="EMBL" id="GJD97310.1"/>
    </source>
</evidence>
<dbReference type="EMBL" id="BPQP01000088">
    <property type="protein sequence ID" value="GJD97310.1"/>
    <property type="molecule type" value="Genomic_DNA"/>
</dbReference>
<feature type="region of interest" description="Disordered" evidence="1">
    <location>
        <begin position="69"/>
        <end position="97"/>
    </location>
</feature>
<protein>
    <submittedName>
        <fullName evidence="2">Uncharacterized protein</fullName>
    </submittedName>
</protein>
<evidence type="ECO:0000256" key="1">
    <source>
        <dbReference type="SAM" id="MobiDB-lite"/>
    </source>
</evidence>
<proteinExistence type="predicted"/>
<feature type="compositionally biased region" description="Basic and acidic residues" evidence="1">
    <location>
        <begin position="69"/>
        <end position="89"/>
    </location>
</feature>
<sequence>MLSKDDRLEQVARLADLLADRILNAQILGREVRDSDILALLEASLLLSGYGQETPPLVVQGVLRLDAARSDEDAEASDKEERQDIERLAHSLRPQQG</sequence>
<reference evidence="2" key="2">
    <citation type="submission" date="2021-08" db="EMBL/GenBank/DDBJ databases">
        <authorList>
            <person name="Tani A."/>
            <person name="Ola A."/>
            <person name="Ogura Y."/>
            <person name="Katsura K."/>
            <person name="Hayashi T."/>
        </authorList>
    </citation>
    <scope>NUCLEOTIDE SEQUENCE</scope>
    <source>
        <strain evidence="2">DSM 19015</strain>
    </source>
</reference>
<reference evidence="2" key="1">
    <citation type="journal article" date="2021" name="Front. Microbiol.">
        <title>Comprehensive Comparative Genomics and Phenotyping of Methylobacterium Species.</title>
        <authorList>
            <person name="Alessa O."/>
            <person name="Ogura Y."/>
            <person name="Fujitani Y."/>
            <person name="Takami H."/>
            <person name="Hayashi T."/>
            <person name="Sahin N."/>
            <person name="Tani A."/>
        </authorList>
    </citation>
    <scope>NUCLEOTIDE SEQUENCE</scope>
    <source>
        <strain evidence="2">DSM 19015</strain>
    </source>
</reference>
<gene>
    <name evidence="2" type="ORF">OCOJLMKI_4539</name>
</gene>
<evidence type="ECO:0000313" key="3">
    <source>
        <dbReference type="Proteomes" id="UP001055125"/>
    </source>
</evidence>
<keyword evidence="3" id="KW-1185">Reference proteome</keyword>
<dbReference type="RefSeq" id="WP_238246388.1">
    <property type="nucleotide sequence ID" value="NZ_BPQP01000088.1"/>
</dbReference>
<name>A0ABQ4S2F7_9HYPH</name>
<dbReference type="Proteomes" id="UP001055125">
    <property type="component" value="Unassembled WGS sequence"/>
</dbReference>
<organism evidence="2 3">
    <name type="scientific">Methylobacterium iners</name>
    <dbReference type="NCBI Taxonomy" id="418707"/>
    <lineage>
        <taxon>Bacteria</taxon>
        <taxon>Pseudomonadati</taxon>
        <taxon>Pseudomonadota</taxon>
        <taxon>Alphaproteobacteria</taxon>
        <taxon>Hyphomicrobiales</taxon>
        <taxon>Methylobacteriaceae</taxon>
        <taxon>Methylobacterium</taxon>
    </lineage>
</organism>
<accession>A0ABQ4S2F7</accession>